<keyword evidence="7 9" id="KW-0472">Membrane</keyword>
<feature type="transmembrane region" description="Helical" evidence="9">
    <location>
        <begin position="109"/>
        <end position="130"/>
    </location>
</feature>
<dbReference type="Proteomes" id="UP000262712">
    <property type="component" value="Chromosome"/>
</dbReference>
<dbReference type="PANTHER" id="PTHR30625:SF15">
    <property type="entry name" value="BIOPOLYMER TRANSPORT PROTEIN EXBB"/>
    <property type="match status" value="1"/>
</dbReference>
<evidence type="ECO:0000313" key="12">
    <source>
        <dbReference type="EMBL" id="PHO18810.1"/>
    </source>
</evidence>
<evidence type="ECO:0000313" key="14">
    <source>
        <dbReference type="Proteomes" id="UP000262712"/>
    </source>
</evidence>
<dbReference type="InterPro" id="IPR050790">
    <property type="entry name" value="ExbB/TolQ_transport"/>
</dbReference>
<keyword evidence="5 8" id="KW-0653">Protein transport</keyword>
<dbReference type="Proteomes" id="UP000221222">
    <property type="component" value="Unassembled WGS sequence"/>
</dbReference>
<accession>A0A2G1DK38</accession>
<evidence type="ECO:0000256" key="5">
    <source>
        <dbReference type="ARBA" id="ARBA00022927"/>
    </source>
</evidence>
<name>A0A2G1DK38_9BACT</name>
<dbReference type="AlphaFoldDB" id="A0A2G1DK38"/>
<evidence type="ECO:0000256" key="3">
    <source>
        <dbReference type="ARBA" id="ARBA00022475"/>
    </source>
</evidence>
<feature type="domain" description="MotA/TolQ/ExbB proton channel" evidence="10">
    <location>
        <begin position="47"/>
        <end position="149"/>
    </location>
</feature>
<gene>
    <name evidence="11" type="primary">exbB2</name>
    <name evidence="11" type="ORF">AMOL_0427</name>
    <name evidence="12" type="ORF">CPU12_02835</name>
</gene>
<evidence type="ECO:0000256" key="7">
    <source>
        <dbReference type="ARBA" id="ARBA00023136"/>
    </source>
</evidence>
<dbReference type="InterPro" id="IPR002898">
    <property type="entry name" value="MotA_ExbB_proton_chnl"/>
</dbReference>
<keyword evidence="13" id="KW-1185">Reference proteome</keyword>
<dbReference type="PANTHER" id="PTHR30625">
    <property type="entry name" value="PROTEIN TOLQ"/>
    <property type="match status" value="1"/>
</dbReference>
<protein>
    <submittedName>
        <fullName evidence="12">Biopolymer transporter ExbB</fullName>
    </submittedName>
    <submittedName>
        <fullName evidence="11">TonB system transport protein ExbB</fullName>
    </submittedName>
</protein>
<keyword evidence="4 9" id="KW-0812">Transmembrane</keyword>
<evidence type="ECO:0000256" key="8">
    <source>
        <dbReference type="RuleBase" id="RU004057"/>
    </source>
</evidence>
<evidence type="ECO:0000256" key="9">
    <source>
        <dbReference type="SAM" id="Phobius"/>
    </source>
</evidence>
<feature type="transmembrane region" description="Helical" evidence="9">
    <location>
        <begin position="12"/>
        <end position="33"/>
    </location>
</feature>
<comment type="subcellular location">
    <subcellularLocation>
        <location evidence="1">Cell inner membrane</location>
        <topology evidence="1">Multi-pass membrane protein</topology>
    </subcellularLocation>
    <subcellularLocation>
        <location evidence="8">Membrane</location>
        <topology evidence="8">Multi-pass membrane protein</topology>
    </subcellularLocation>
</comment>
<comment type="similarity">
    <text evidence="8">Belongs to the exbB/tolQ family.</text>
</comment>
<evidence type="ECO:0000313" key="13">
    <source>
        <dbReference type="Proteomes" id="UP000221222"/>
    </source>
</evidence>
<evidence type="ECO:0000256" key="6">
    <source>
        <dbReference type="ARBA" id="ARBA00022989"/>
    </source>
</evidence>
<reference evidence="12 13" key="1">
    <citation type="submission" date="2017-09" db="EMBL/GenBank/DDBJ databases">
        <title>Arcobacter canalis sp. nov., a new species isolated from a water canal contaminated with urban sewage.</title>
        <authorList>
            <person name="Perez-Cataluna A."/>
            <person name="Salas-Masso N."/>
            <person name="Figueras M.J."/>
        </authorList>
    </citation>
    <scope>NUCLEOTIDE SEQUENCE [LARGE SCALE GENOMIC DNA]</scope>
    <source>
        <strain evidence="12 13">F98-3</strain>
    </source>
</reference>
<dbReference type="GO" id="GO:0005886">
    <property type="term" value="C:plasma membrane"/>
    <property type="evidence" value="ECO:0007669"/>
    <property type="project" value="UniProtKB-SubCell"/>
</dbReference>
<dbReference type="KEGG" id="amol:AMOL_0427"/>
<proteinExistence type="inferred from homology"/>
<evidence type="ECO:0000313" key="11">
    <source>
        <dbReference type="EMBL" id="AXX91443.1"/>
    </source>
</evidence>
<evidence type="ECO:0000256" key="2">
    <source>
        <dbReference type="ARBA" id="ARBA00022448"/>
    </source>
</evidence>
<keyword evidence="6 9" id="KW-1133">Transmembrane helix</keyword>
<dbReference type="Pfam" id="PF01618">
    <property type="entry name" value="MotA_ExbB"/>
    <property type="match status" value="1"/>
</dbReference>
<dbReference type="GO" id="GO:0017038">
    <property type="term" value="P:protein import"/>
    <property type="evidence" value="ECO:0007669"/>
    <property type="project" value="TreeGrafter"/>
</dbReference>
<keyword evidence="3" id="KW-1003">Cell membrane</keyword>
<sequence>MNLMQYIDKGGVIVYILIVLNIIGFTIIFWKFFTLPRKNAMINKIKEKIDLTKNNVNAQIEYEVQKLEIGLTYIKNIASIAPLLGLLGTVYGVFKAFETITAKGLGDPTVFSSGISIALITTIAGLIVAIPHHIAYNHFISQIDAIELKAKKDLIEIKKD</sequence>
<organism evidence="12 13">
    <name type="scientific">Malaciobacter molluscorum LMG 25693</name>
    <dbReference type="NCBI Taxonomy" id="870501"/>
    <lineage>
        <taxon>Bacteria</taxon>
        <taxon>Pseudomonadati</taxon>
        <taxon>Campylobacterota</taxon>
        <taxon>Epsilonproteobacteria</taxon>
        <taxon>Campylobacterales</taxon>
        <taxon>Arcobacteraceae</taxon>
        <taxon>Malaciobacter</taxon>
    </lineage>
</organism>
<dbReference type="EMBL" id="CP032098">
    <property type="protein sequence ID" value="AXX91443.1"/>
    <property type="molecule type" value="Genomic_DNA"/>
</dbReference>
<evidence type="ECO:0000256" key="4">
    <source>
        <dbReference type="ARBA" id="ARBA00022692"/>
    </source>
</evidence>
<reference evidence="11 14" key="2">
    <citation type="submission" date="2018-08" db="EMBL/GenBank/DDBJ databases">
        <title>Complete genome of the Arcobacter molluscorum type strain LMG 25693.</title>
        <authorList>
            <person name="Miller W.G."/>
            <person name="Yee E."/>
            <person name="Bono J.L."/>
        </authorList>
    </citation>
    <scope>NUCLEOTIDE SEQUENCE [LARGE SCALE GENOMIC DNA]</scope>
    <source>
        <strain evidence="11 14">CECT 7696</strain>
    </source>
</reference>
<dbReference type="RefSeq" id="WP_099341569.1">
    <property type="nucleotide sequence ID" value="NZ_CP032098.1"/>
</dbReference>
<keyword evidence="2 8" id="KW-0813">Transport</keyword>
<evidence type="ECO:0000259" key="10">
    <source>
        <dbReference type="Pfam" id="PF01618"/>
    </source>
</evidence>
<dbReference type="EMBL" id="NXFY01000003">
    <property type="protein sequence ID" value="PHO18810.1"/>
    <property type="molecule type" value="Genomic_DNA"/>
</dbReference>
<feature type="transmembrane region" description="Helical" evidence="9">
    <location>
        <begin position="76"/>
        <end position="97"/>
    </location>
</feature>
<evidence type="ECO:0000256" key="1">
    <source>
        <dbReference type="ARBA" id="ARBA00004429"/>
    </source>
</evidence>